<accession>A0ABX1J183</accession>
<evidence type="ECO:0000313" key="2">
    <source>
        <dbReference type="EMBL" id="NKQ53538.1"/>
    </source>
</evidence>
<keyword evidence="3" id="KW-1185">Reference proteome</keyword>
<protein>
    <submittedName>
        <fullName evidence="2">Uncharacterized protein</fullName>
    </submittedName>
</protein>
<dbReference type="Proteomes" id="UP000715441">
    <property type="component" value="Unassembled WGS sequence"/>
</dbReference>
<proteinExistence type="predicted"/>
<evidence type="ECO:0000256" key="1">
    <source>
        <dbReference type="SAM" id="MobiDB-lite"/>
    </source>
</evidence>
<dbReference type="RefSeq" id="WP_168514511.1">
    <property type="nucleotide sequence ID" value="NZ_JAAXLS010000005.1"/>
</dbReference>
<reference evidence="2 3" key="1">
    <citation type="submission" date="2020-04" db="EMBL/GenBank/DDBJ databases">
        <title>Novel species.</title>
        <authorList>
            <person name="Teo W.F.A."/>
            <person name="Lipun K."/>
            <person name="Srisuk N."/>
            <person name="Duangmal K."/>
        </authorList>
    </citation>
    <scope>NUCLEOTIDE SEQUENCE [LARGE SCALE GENOMIC DNA]</scope>
    <source>
        <strain evidence="2 3">K13G38</strain>
    </source>
</reference>
<feature type="compositionally biased region" description="Basic and acidic residues" evidence="1">
    <location>
        <begin position="1"/>
        <end position="11"/>
    </location>
</feature>
<gene>
    <name evidence="2" type="ORF">HFP15_11665</name>
</gene>
<evidence type="ECO:0000313" key="3">
    <source>
        <dbReference type="Proteomes" id="UP000715441"/>
    </source>
</evidence>
<comment type="caution">
    <text evidence="2">The sequence shown here is derived from an EMBL/GenBank/DDBJ whole genome shotgun (WGS) entry which is preliminary data.</text>
</comment>
<sequence length="64" mass="7198">MDNRRRTDVRTGHSVAHQPSADINTQIVPLGRELYGQPITRVDFFRRMPTGGGTAYFKPVPAED</sequence>
<organism evidence="2 3">
    <name type="scientific">Amycolatopsis acididurans</name>
    <dbReference type="NCBI Taxonomy" id="2724524"/>
    <lineage>
        <taxon>Bacteria</taxon>
        <taxon>Bacillati</taxon>
        <taxon>Actinomycetota</taxon>
        <taxon>Actinomycetes</taxon>
        <taxon>Pseudonocardiales</taxon>
        <taxon>Pseudonocardiaceae</taxon>
        <taxon>Amycolatopsis</taxon>
    </lineage>
</organism>
<name>A0ABX1J183_9PSEU</name>
<feature type="region of interest" description="Disordered" evidence="1">
    <location>
        <begin position="1"/>
        <end position="20"/>
    </location>
</feature>
<dbReference type="EMBL" id="JAAXLS010000005">
    <property type="protein sequence ID" value="NKQ53538.1"/>
    <property type="molecule type" value="Genomic_DNA"/>
</dbReference>